<dbReference type="GO" id="GO:0008483">
    <property type="term" value="F:transaminase activity"/>
    <property type="evidence" value="ECO:0007669"/>
    <property type="project" value="UniProtKB-KW"/>
</dbReference>
<gene>
    <name evidence="4" type="ORF">ES692_04340</name>
</gene>
<organism evidence="4 5">
    <name type="scientific">Psychroserpens burtonensis</name>
    <dbReference type="NCBI Taxonomy" id="49278"/>
    <lineage>
        <taxon>Bacteria</taxon>
        <taxon>Pseudomonadati</taxon>
        <taxon>Bacteroidota</taxon>
        <taxon>Flavobacteriia</taxon>
        <taxon>Flavobacteriales</taxon>
        <taxon>Flavobacteriaceae</taxon>
        <taxon>Psychroserpens</taxon>
    </lineage>
</organism>
<evidence type="ECO:0000256" key="2">
    <source>
        <dbReference type="ARBA" id="ARBA00022898"/>
    </source>
</evidence>
<keyword evidence="4" id="KW-0032">Aminotransferase</keyword>
<evidence type="ECO:0000313" key="5">
    <source>
        <dbReference type="Proteomes" id="UP000321938"/>
    </source>
</evidence>
<accession>A0A5C7BB06</accession>
<dbReference type="AlphaFoldDB" id="A0A5C7BB06"/>
<comment type="similarity">
    <text evidence="3">Belongs to the class-III pyridoxal-phosphate-dependent aminotransferase family.</text>
</comment>
<dbReference type="InterPro" id="IPR015421">
    <property type="entry name" value="PyrdxlP-dep_Trfase_major"/>
</dbReference>
<dbReference type="OrthoDB" id="1286826at2"/>
<dbReference type="PANTHER" id="PTHR43713:SF3">
    <property type="entry name" value="GLUTAMATE-1-SEMIALDEHYDE 2,1-AMINOMUTASE 1, CHLOROPLASTIC-RELATED"/>
    <property type="match status" value="1"/>
</dbReference>
<dbReference type="STRING" id="1123037.GCA_000425305_00086"/>
<dbReference type="EMBL" id="VOSB01000005">
    <property type="protein sequence ID" value="TXE19092.1"/>
    <property type="molecule type" value="Genomic_DNA"/>
</dbReference>
<evidence type="ECO:0000256" key="1">
    <source>
        <dbReference type="ARBA" id="ARBA00001933"/>
    </source>
</evidence>
<dbReference type="InterPro" id="IPR015424">
    <property type="entry name" value="PyrdxlP-dep_Trfase"/>
</dbReference>
<comment type="cofactor">
    <cofactor evidence="1">
        <name>pyridoxal 5'-phosphate</name>
        <dbReference type="ChEBI" id="CHEBI:597326"/>
    </cofactor>
</comment>
<dbReference type="GO" id="GO:0030170">
    <property type="term" value="F:pyridoxal phosphate binding"/>
    <property type="evidence" value="ECO:0007669"/>
    <property type="project" value="InterPro"/>
</dbReference>
<reference evidence="4 5" key="1">
    <citation type="submission" date="2019-08" db="EMBL/GenBank/DDBJ databases">
        <title>Genome of Psychroserpens burtonensis ACAM 167.</title>
        <authorList>
            <person name="Bowman J.P."/>
        </authorList>
    </citation>
    <scope>NUCLEOTIDE SEQUENCE [LARGE SCALE GENOMIC DNA]</scope>
    <source>
        <strain evidence="4 5">ACAM 167</strain>
    </source>
</reference>
<dbReference type="Gene3D" id="3.40.640.10">
    <property type="entry name" value="Type I PLP-dependent aspartate aminotransferase-like (Major domain)"/>
    <property type="match status" value="1"/>
</dbReference>
<dbReference type="Pfam" id="PF00202">
    <property type="entry name" value="Aminotran_3"/>
    <property type="match status" value="1"/>
</dbReference>
<dbReference type="PANTHER" id="PTHR43713">
    <property type="entry name" value="GLUTAMATE-1-SEMIALDEHYDE 2,1-AMINOMUTASE"/>
    <property type="match status" value="1"/>
</dbReference>
<sequence length="437" mass="48569">MTNRTGQDLYNKAKTLIPGGTMLLSKRPEMFLPDNWPSYFSKAKGCKVWDLDGKEYTDMCIMGIGTNTLGYGNDEVDNAVMETVKKGNMSTFNCPEEVALAEKLVELNPWADMVRFARSGGEANSIAIRIARAASGKDKVAICGYHGWHDWYLSANHNNGDGLTGHLLPGLSPNGVPKNLKDSVYPFNYNNYEELLSIIDTNDIGVIKMEVVRNFGPEDNFLQKVRDLATQRNIVLIFDECTSGFRETYGGIYKKYGVEPDMAMYGKTIGNGYALTAVVGKKSVMEAAQTSFISSTFWTERIGPTAALKTIEVMHKMKSWDIITAQGKKMQSQWKSLAETHNIDIAISGLPALSTYSFKSDNAMAYKTLVAQEMLKKGFLASTNFYACTEHKDENIADYFDALDGVYKTISDCEQGHKNIHDLLDGPICHSGFKRLN</sequence>
<keyword evidence="2 3" id="KW-0663">Pyridoxal phosphate</keyword>
<dbReference type="RefSeq" id="WP_028870589.1">
    <property type="nucleotide sequence ID" value="NZ_VOSB01000005.1"/>
</dbReference>
<protein>
    <submittedName>
        <fullName evidence="4">Aminotransferase class III-fold pyridoxal phosphate-dependent enzyme</fullName>
    </submittedName>
</protein>
<name>A0A5C7BB06_9FLAO</name>
<evidence type="ECO:0000313" key="4">
    <source>
        <dbReference type="EMBL" id="TXE19092.1"/>
    </source>
</evidence>
<dbReference type="InterPro" id="IPR005814">
    <property type="entry name" value="Aminotrans_3"/>
</dbReference>
<dbReference type="Proteomes" id="UP000321938">
    <property type="component" value="Unassembled WGS sequence"/>
</dbReference>
<keyword evidence="5" id="KW-1185">Reference proteome</keyword>
<evidence type="ECO:0000256" key="3">
    <source>
        <dbReference type="RuleBase" id="RU003560"/>
    </source>
</evidence>
<proteinExistence type="inferred from homology"/>
<dbReference type="Gene3D" id="3.90.1150.10">
    <property type="entry name" value="Aspartate Aminotransferase, domain 1"/>
    <property type="match status" value="1"/>
</dbReference>
<dbReference type="SUPFAM" id="SSF53383">
    <property type="entry name" value="PLP-dependent transferases"/>
    <property type="match status" value="1"/>
</dbReference>
<dbReference type="InterPro" id="IPR015422">
    <property type="entry name" value="PyrdxlP-dep_Trfase_small"/>
</dbReference>
<comment type="caution">
    <text evidence="4">The sequence shown here is derived from an EMBL/GenBank/DDBJ whole genome shotgun (WGS) entry which is preliminary data.</text>
</comment>
<keyword evidence="4" id="KW-0808">Transferase</keyword>